<dbReference type="Gene3D" id="3.90.1010.10">
    <property type="match status" value="1"/>
</dbReference>
<evidence type="ECO:0000313" key="5">
    <source>
        <dbReference type="Proteomes" id="UP001604335"/>
    </source>
</evidence>
<protein>
    <submittedName>
        <fullName evidence="4">SufE family protein</fullName>
    </submittedName>
</protein>
<evidence type="ECO:0000256" key="1">
    <source>
        <dbReference type="ARBA" id="ARBA00010282"/>
    </source>
</evidence>
<dbReference type="Pfam" id="PF02657">
    <property type="entry name" value="SufE"/>
    <property type="match status" value="1"/>
</dbReference>
<dbReference type="EMBL" id="JAZAQF010000088">
    <property type="protein sequence ID" value="MFG3819262.1"/>
    <property type="molecule type" value="Genomic_DNA"/>
</dbReference>
<dbReference type="PANTHER" id="PTHR43597:SF5">
    <property type="entry name" value="SUFE-LIKE PROTEIN 2, CHLOROPLASTIC"/>
    <property type="match status" value="1"/>
</dbReference>
<sequence>MTVPTSALPESLAKLVQRFSRVTNPKQGYEQLIWFSKRLPELDEVDRSPENKVHGCTSQVYVAAALTDGKVWYRGDSDSQLVKGLVAFLVEGLNGLTPAVITALKPDFIQQTKLNASLTPSRANGFFNIFKKMQDQAQLLQSESHADLNFLGSLSSPPNLEPNHEAPEKVTD</sequence>
<evidence type="ECO:0000259" key="3">
    <source>
        <dbReference type="Pfam" id="PF02657"/>
    </source>
</evidence>
<dbReference type="InterPro" id="IPR003808">
    <property type="entry name" value="Fe-S_metab-assoc_dom"/>
</dbReference>
<accession>A0ABW7CDP1</accession>
<feature type="domain" description="Fe-S metabolism associated" evidence="3">
    <location>
        <begin position="16"/>
        <end position="135"/>
    </location>
</feature>
<dbReference type="SUPFAM" id="SSF82649">
    <property type="entry name" value="SufE/NifU"/>
    <property type="match status" value="1"/>
</dbReference>
<keyword evidence="5" id="KW-1185">Reference proteome</keyword>
<dbReference type="Proteomes" id="UP001604335">
    <property type="component" value="Unassembled WGS sequence"/>
</dbReference>
<reference evidence="5" key="1">
    <citation type="journal article" date="2024" name="Algal Res.">
        <title>Biochemical, toxicological and genomic investigation of a high-biomass producing Limnothrix strain isolated from Italian shallow drinking water reservoir.</title>
        <authorList>
            <person name="Simonazzi M."/>
            <person name="Shishido T.K."/>
            <person name="Delbaje E."/>
            <person name="Wahlsten M."/>
            <person name="Fewer D.P."/>
            <person name="Sivonen K."/>
            <person name="Pezzolesi L."/>
            <person name="Pistocchi R."/>
        </authorList>
    </citation>
    <scope>NUCLEOTIDE SEQUENCE [LARGE SCALE GENOMIC DNA]</scope>
    <source>
        <strain evidence="5">LRLZ20PSL1</strain>
    </source>
</reference>
<dbReference type="PANTHER" id="PTHR43597">
    <property type="entry name" value="SULFUR ACCEPTOR PROTEIN CSDE"/>
    <property type="match status" value="1"/>
</dbReference>
<gene>
    <name evidence="4" type="ORF">VPK24_16575</name>
</gene>
<proteinExistence type="inferred from homology"/>
<feature type="compositionally biased region" description="Basic and acidic residues" evidence="2">
    <location>
        <begin position="162"/>
        <end position="172"/>
    </location>
</feature>
<feature type="region of interest" description="Disordered" evidence="2">
    <location>
        <begin position="151"/>
        <end position="172"/>
    </location>
</feature>
<evidence type="ECO:0000313" key="4">
    <source>
        <dbReference type="EMBL" id="MFG3819262.1"/>
    </source>
</evidence>
<comment type="caution">
    <text evidence="4">The sequence shown here is derived from an EMBL/GenBank/DDBJ whole genome shotgun (WGS) entry which is preliminary data.</text>
</comment>
<name>A0ABW7CDP1_9CYAN</name>
<organism evidence="4 5">
    <name type="scientific">Limnothrix redekei LRLZ20PSL1</name>
    <dbReference type="NCBI Taxonomy" id="3112953"/>
    <lineage>
        <taxon>Bacteria</taxon>
        <taxon>Bacillati</taxon>
        <taxon>Cyanobacteriota</taxon>
        <taxon>Cyanophyceae</taxon>
        <taxon>Pseudanabaenales</taxon>
        <taxon>Pseudanabaenaceae</taxon>
        <taxon>Limnothrix</taxon>
    </lineage>
</organism>
<evidence type="ECO:0000256" key="2">
    <source>
        <dbReference type="SAM" id="MobiDB-lite"/>
    </source>
</evidence>
<comment type="similarity">
    <text evidence="1">Belongs to the SufE family.</text>
</comment>